<protein>
    <submittedName>
        <fullName evidence="3">Uncharacterized protein</fullName>
    </submittedName>
</protein>
<organism evidence="3 4">
    <name type="scientific">Arthrobotrys conoides</name>
    <dbReference type="NCBI Taxonomy" id="74498"/>
    <lineage>
        <taxon>Eukaryota</taxon>
        <taxon>Fungi</taxon>
        <taxon>Dikarya</taxon>
        <taxon>Ascomycota</taxon>
        <taxon>Pezizomycotina</taxon>
        <taxon>Orbiliomycetes</taxon>
        <taxon>Orbiliales</taxon>
        <taxon>Orbiliaceae</taxon>
        <taxon>Arthrobotrys</taxon>
    </lineage>
</organism>
<evidence type="ECO:0000313" key="4">
    <source>
        <dbReference type="Proteomes" id="UP001307849"/>
    </source>
</evidence>
<feature type="signal peptide" evidence="2">
    <location>
        <begin position="1"/>
        <end position="22"/>
    </location>
</feature>
<dbReference type="Proteomes" id="UP001307849">
    <property type="component" value="Unassembled WGS sequence"/>
</dbReference>
<keyword evidence="4" id="KW-1185">Reference proteome</keyword>
<evidence type="ECO:0000256" key="1">
    <source>
        <dbReference type="SAM" id="MobiDB-lite"/>
    </source>
</evidence>
<feature type="chain" id="PRO_5043044856" evidence="2">
    <location>
        <begin position="23"/>
        <end position="445"/>
    </location>
</feature>
<comment type="caution">
    <text evidence="3">The sequence shown here is derived from an EMBL/GenBank/DDBJ whole genome shotgun (WGS) entry which is preliminary data.</text>
</comment>
<gene>
    <name evidence="3" type="ORF">TWF506_004766</name>
</gene>
<evidence type="ECO:0000313" key="3">
    <source>
        <dbReference type="EMBL" id="KAK6497293.1"/>
    </source>
</evidence>
<keyword evidence="2" id="KW-0732">Signal</keyword>
<proteinExistence type="predicted"/>
<feature type="region of interest" description="Disordered" evidence="1">
    <location>
        <begin position="289"/>
        <end position="315"/>
    </location>
</feature>
<dbReference type="EMBL" id="JAVHJM010000015">
    <property type="protein sequence ID" value="KAK6497293.1"/>
    <property type="molecule type" value="Genomic_DNA"/>
</dbReference>
<feature type="compositionally biased region" description="Acidic residues" evidence="1">
    <location>
        <begin position="250"/>
        <end position="260"/>
    </location>
</feature>
<sequence>MLPRAFLILSQMVALRVHGTLALATFLEGFFATNGSPLSGQVYELCYGVRSMENVVSLANKATTTCEHLRGLSFWQAQRETSTQGLDPDFEYFSFDTIGGQSMLVTEGKSSASLKVGKVGEDSRLQKALFSNMIPKSIAGGSRGLRPQDNLILVGSLKSQGNYKLQGNTGKGNEPRVVAYSAKGPINSKTMTLRVAPNPEQVGQVNLPIYEESDESDTSERIGVPTLNPDTGAWEWTKRDRNIPDTPSESTEEDIDYEEFSPEDSDAFIEQADWSTAGKRQDFTLNPPAILPNDPSRLPAGFRYPQTASEGNNPEPEEILQISDVQISPYQDSEETSRLLAESDINDRLFMNSPEEMTLDTSGSQLNLGSVSYTPTAYGNDISEGFGDVVTPQLWTPPQGIGSNQRQSAKSNSGQPLLSKSGARRKAGSTRPILAWPSNGEDNGS</sequence>
<reference evidence="3 4" key="1">
    <citation type="submission" date="2019-10" db="EMBL/GenBank/DDBJ databases">
        <authorList>
            <person name="Palmer J.M."/>
        </authorList>
    </citation>
    <scope>NUCLEOTIDE SEQUENCE [LARGE SCALE GENOMIC DNA]</scope>
    <source>
        <strain evidence="3 4">TWF506</strain>
    </source>
</reference>
<feature type="region of interest" description="Disordered" evidence="1">
    <location>
        <begin position="212"/>
        <end position="260"/>
    </location>
</feature>
<accession>A0AAN8MWI8</accession>
<evidence type="ECO:0000256" key="2">
    <source>
        <dbReference type="SAM" id="SignalP"/>
    </source>
</evidence>
<dbReference type="AlphaFoldDB" id="A0AAN8MWI8"/>
<feature type="region of interest" description="Disordered" evidence="1">
    <location>
        <begin position="389"/>
        <end position="445"/>
    </location>
</feature>
<name>A0AAN8MWI8_9PEZI</name>
<feature type="compositionally biased region" description="Polar residues" evidence="1">
    <location>
        <begin position="393"/>
        <end position="418"/>
    </location>
</feature>